<evidence type="ECO:0000259" key="4">
    <source>
        <dbReference type="PROSITE" id="PS50043"/>
    </source>
</evidence>
<feature type="domain" description="HTH luxR-type" evidence="4">
    <location>
        <begin position="143"/>
        <end position="208"/>
    </location>
</feature>
<name>A0A7Z0MP42_9GAMM</name>
<dbReference type="GO" id="GO:0003677">
    <property type="term" value="F:DNA binding"/>
    <property type="evidence" value="ECO:0007669"/>
    <property type="project" value="UniProtKB-KW"/>
</dbReference>
<organism evidence="6 7">
    <name type="scientific">Candidatus Methanofishera endochildressiae</name>
    <dbReference type="NCBI Taxonomy" id="2738884"/>
    <lineage>
        <taxon>Bacteria</taxon>
        <taxon>Pseudomonadati</taxon>
        <taxon>Pseudomonadota</taxon>
        <taxon>Gammaproteobacteria</taxon>
        <taxon>Candidatus Methanofishera</taxon>
    </lineage>
</organism>
<dbReference type="SMART" id="SM00448">
    <property type="entry name" value="REC"/>
    <property type="match status" value="1"/>
</dbReference>
<gene>
    <name evidence="6" type="ORF">H0A75_06465</name>
</gene>
<evidence type="ECO:0000256" key="1">
    <source>
        <dbReference type="ARBA" id="ARBA00022553"/>
    </source>
</evidence>
<dbReference type="AlphaFoldDB" id="A0A7Z0MP42"/>
<accession>A0A7Z0MP42</accession>
<dbReference type="Gene3D" id="3.40.50.2300">
    <property type="match status" value="1"/>
</dbReference>
<dbReference type="InterPro" id="IPR058245">
    <property type="entry name" value="NreC/VraR/RcsB-like_REC"/>
</dbReference>
<dbReference type="SUPFAM" id="SSF52172">
    <property type="entry name" value="CheY-like"/>
    <property type="match status" value="1"/>
</dbReference>
<dbReference type="Pfam" id="PF00196">
    <property type="entry name" value="GerE"/>
    <property type="match status" value="1"/>
</dbReference>
<sequence>MKIKVILVDDHAVVRVGFKMLLATDERIEVIAEAERGEEAMQLYKAMQPDIMVIDISMPGIGGLEAIRRICARDSRAKILVFSVHNEQVFINQAIKAGAKGFISKNSAADILVDAIQQIVKGDTYIEGGLTRENEDNATPGDHQKIIDGLSSREFDIFILLAKGKTAHKISEEMCLSYKTIANYSTQIKKKLNVASVTELTHIALLSGMVNH</sequence>
<dbReference type="InterPro" id="IPR039420">
    <property type="entry name" value="WalR-like"/>
</dbReference>
<dbReference type="CDD" id="cd17535">
    <property type="entry name" value="REC_NarL-like"/>
    <property type="match status" value="1"/>
</dbReference>
<feature type="domain" description="Response regulatory" evidence="5">
    <location>
        <begin position="4"/>
        <end position="120"/>
    </location>
</feature>
<dbReference type="InterPro" id="IPR016032">
    <property type="entry name" value="Sig_transdc_resp-reg_C-effctor"/>
</dbReference>
<keyword evidence="1 3" id="KW-0597">Phosphoprotein</keyword>
<dbReference type="GO" id="GO:0000160">
    <property type="term" value="P:phosphorelay signal transduction system"/>
    <property type="evidence" value="ECO:0007669"/>
    <property type="project" value="InterPro"/>
</dbReference>
<dbReference type="SUPFAM" id="SSF46894">
    <property type="entry name" value="C-terminal effector domain of the bipartite response regulators"/>
    <property type="match status" value="1"/>
</dbReference>
<evidence type="ECO:0000256" key="2">
    <source>
        <dbReference type="ARBA" id="ARBA00023125"/>
    </source>
</evidence>
<reference evidence="6 7" key="1">
    <citation type="submission" date="2020-05" db="EMBL/GenBank/DDBJ databases">
        <title>Horizontal transmission and recombination maintain forever young bacterial symbiont genomes.</title>
        <authorList>
            <person name="Russell S.L."/>
            <person name="Pepper-Tunick E."/>
            <person name="Svedberg J."/>
            <person name="Byrne A."/>
            <person name="Ruelas Castillo J."/>
            <person name="Vollmers C."/>
            <person name="Beinart R.A."/>
            <person name="Corbett-Detig R."/>
        </authorList>
    </citation>
    <scope>NUCLEOTIDE SEQUENCE [LARGE SCALE GENOMIC DNA]</scope>
    <source>
        <strain evidence="6">4727-3</strain>
    </source>
</reference>
<dbReference type="Pfam" id="PF00072">
    <property type="entry name" value="Response_reg"/>
    <property type="match status" value="1"/>
</dbReference>
<dbReference type="InterPro" id="IPR001789">
    <property type="entry name" value="Sig_transdc_resp-reg_receiver"/>
</dbReference>
<comment type="caution">
    <text evidence="6">The sequence shown here is derived from an EMBL/GenBank/DDBJ whole genome shotgun (WGS) entry which is preliminary data.</text>
</comment>
<dbReference type="CDD" id="cd06170">
    <property type="entry name" value="LuxR_C_like"/>
    <property type="match status" value="1"/>
</dbReference>
<evidence type="ECO:0000259" key="5">
    <source>
        <dbReference type="PROSITE" id="PS50110"/>
    </source>
</evidence>
<dbReference type="PRINTS" id="PR00038">
    <property type="entry name" value="HTHLUXR"/>
</dbReference>
<keyword evidence="2" id="KW-0238">DNA-binding</keyword>
<dbReference type="PANTHER" id="PTHR43214:SF43">
    <property type="entry name" value="TWO-COMPONENT RESPONSE REGULATOR"/>
    <property type="match status" value="1"/>
</dbReference>
<dbReference type="InterPro" id="IPR011006">
    <property type="entry name" value="CheY-like_superfamily"/>
</dbReference>
<dbReference type="InterPro" id="IPR000792">
    <property type="entry name" value="Tscrpt_reg_LuxR_C"/>
</dbReference>
<evidence type="ECO:0000313" key="6">
    <source>
        <dbReference type="EMBL" id="NYT47264.1"/>
    </source>
</evidence>
<evidence type="ECO:0000256" key="3">
    <source>
        <dbReference type="PROSITE-ProRule" id="PRU00169"/>
    </source>
</evidence>
<dbReference type="PROSITE" id="PS50043">
    <property type="entry name" value="HTH_LUXR_2"/>
    <property type="match status" value="1"/>
</dbReference>
<proteinExistence type="predicted"/>
<feature type="modified residue" description="4-aspartylphosphate" evidence="3">
    <location>
        <position position="55"/>
    </location>
</feature>
<dbReference type="PANTHER" id="PTHR43214">
    <property type="entry name" value="TWO-COMPONENT RESPONSE REGULATOR"/>
    <property type="match status" value="1"/>
</dbReference>
<dbReference type="EMBL" id="JACCHS010000112">
    <property type="protein sequence ID" value="NYT47264.1"/>
    <property type="molecule type" value="Genomic_DNA"/>
</dbReference>
<evidence type="ECO:0000313" key="7">
    <source>
        <dbReference type="Proteomes" id="UP000537890"/>
    </source>
</evidence>
<protein>
    <submittedName>
        <fullName evidence="6">Response regulator transcription factor</fullName>
    </submittedName>
</protein>
<dbReference type="GO" id="GO:0006355">
    <property type="term" value="P:regulation of DNA-templated transcription"/>
    <property type="evidence" value="ECO:0007669"/>
    <property type="project" value="InterPro"/>
</dbReference>
<dbReference type="SMART" id="SM00421">
    <property type="entry name" value="HTH_LUXR"/>
    <property type="match status" value="1"/>
</dbReference>
<dbReference type="PROSITE" id="PS50110">
    <property type="entry name" value="RESPONSE_REGULATORY"/>
    <property type="match status" value="1"/>
</dbReference>
<dbReference type="Proteomes" id="UP000537890">
    <property type="component" value="Unassembled WGS sequence"/>
</dbReference>